<dbReference type="Proteomes" id="UP001500212">
    <property type="component" value="Unassembled WGS sequence"/>
</dbReference>
<sequence>MAQYDILAKQLSDIEKAIHFYREHVELPSFFHALGPVNGKRVLDVGCGDGLYARLVAQRGAGQVVGTDSSSEMIRLAEAAEADQPLGVLYHVHDVATMPTMGEFDLVIAVNVLHYADNRATLDGMCERISSNLVSGGRLLAYVGNADVDREAARDFGFIVDRPADLGEGDPFTVTIRTNPPASVQVHYWTATSLTRAVESAGFTRVGWEEMTHSSVSDDAAARLGRLLKNPPGLLLSAYKE</sequence>
<keyword evidence="1" id="KW-0808">Transferase</keyword>
<evidence type="ECO:0000256" key="1">
    <source>
        <dbReference type="ARBA" id="ARBA00022679"/>
    </source>
</evidence>
<dbReference type="EMBL" id="BAABHJ010000019">
    <property type="protein sequence ID" value="GAA4611977.1"/>
    <property type="molecule type" value="Genomic_DNA"/>
</dbReference>
<evidence type="ECO:0000259" key="2">
    <source>
        <dbReference type="Pfam" id="PF13649"/>
    </source>
</evidence>
<accession>A0ABP8TPR0</accession>
<dbReference type="CDD" id="cd02440">
    <property type="entry name" value="AdoMet_MTases"/>
    <property type="match status" value="1"/>
</dbReference>
<protein>
    <recommendedName>
        <fullName evidence="2">Methyltransferase domain-containing protein</fullName>
    </recommendedName>
</protein>
<gene>
    <name evidence="3" type="ORF">GCM10023195_51040</name>
</gene>
<name>A0ABP8TPR0_9ACTN</name>
<dbReference type="InterPro" id="IPR041698">
    <property type="entry name" value="Methyltransf_25"/>
</dbReference>
<dbReference type="PANTHER" id="PTHR43861">
    <property type="entry name" value="TRANS-ACONITATE 2-METHYLTRANSFERASE-RELATED"/>
    <property type="match status" value="1"/>
</dbReference>
<feature type="domain" description="Methyltransferase" evidence="2">
    <location>
        <begin position="42"/>
        <end position="137"/>
    </location>
</feature>
<dbReference type="SUPFAM" id="SSF53335">
    <property type="entry name" value="S-adenosyl-L-methionine-dependent methyltransferases"/>
    <property type="match status" value="1"/>
</dbReference>
<reference evidence="4" key="1">
    <citation type="journal article" date="2019" name="Int. J. Syst. Evol. Microbiol.">
        <title>The Global Catalogue of Microorganisms (GCM) 10K type strain sequencing project: providing services to taxonomists for standard genome sequencing and annotation.</title>
        <authorList>
            <consortium name="The Broad Institute Genomics Platform"/>
            <consortium name="The Broad Institute Genome Sequencing Center for Infectious Disease"/>
            <person name="Wu L."/>
            <person name="Ma J."/>
        </authorList>
    </citation>
    <scope>NUCLEOTIDE SEQUENCE [LARGE SCALE GENOMIC DNA]</scope>
    <source>
        <strain evidence="4">JCM 17938</strain>
    </source>
</reference>
<dbReference type="Gene3D" id="3.40.50.150">
    <property type="entry name" value="Vaccinia Virus protein VP39"/>
    <property type="match status" value="1"/>
</dbReference>
<proteinExistence type="predicted"/>
<evidence type="ECO:0000313" key="3">
    <source>
        <dbReference type="EMBL" id="GAA4611977.1"/>
    </source>
</evidence>
<dbReference type="InterPro" id="IPR029063">
    <property type="entry name" value="SAM-dependent_MTases_sf"/>
</dbReference>
<dbReference type="RefSeq" id="WP_345359375.1">
    <property type="nucleotide sequence ID" value="NZ_BAABHJ010000019.1"/>
</dbReference>
<keyword evidence="4" id="KW-1185">Reference proteome</keyword>
<dbReference type="Pfam" id="PF13649">
    <property type="entry name" value="Methyltransf_25"/>
    <property type="match status" value="1"/>
</dbReference>
<organism evidence="3 4">
    <name type="scientific">Actinoallomurus liliacearum</name>
    <dbReference type="NCBI Taxonomy" id="1080073"/>
    <lineage>
        <taxon>Bacteria</taxon>
        <taxon>Bacillati</taxon>
        <taxon>Actinomycetota</taxon>
        <taxon>Actinomycetes</taxon>
        <taxon>Streptosporangiales</taxon>
        <taxon>Thermomonosporaceae</taxon>
        <taxon>Actinoallomurus</taxon>
    </lineage>
</organism>
<evidence type="ECO:0000313" key="4">
    <source>
        <dbReference type="Proteomes" id="UP001500212"/>
    </source>
</evidence>
<comment type="caution">
    <text evidence="3">The sequence shown here is derived from an EMBL/GenBank/DDBJ whole genome shotgun (WGS) entry which is preliminary data.</text>
</comment>